<dbReference type="Pfam" id="PF02687">
    <property type="entry name" value="FtsX"/>
    <property type="match status" value="2"/>
</dbReference>
<keyword evidence="10" id="KW-1185">Reference proteome</keyword>
<protein>
    <submittedName>
        <fullName evidence="9">ABC transporter permease</fullName>
    </submittedName>
</protein>
<dbReference type="InterPro" id="IPR050250">
    <property type="entry name" value="Macrolide_Exporter_MacB"/>
</dbReference>
<feature type="transmembrane region" description="Helical" evidence="6">
    <location>
        <begin position="724"/>
        <end position="743"/>
    </location>
</feature>
<dbReference type="KEGG" id="nso:NIASO_07500"/>
<evidence type="ECO:0000259" key="7">
    <source>
        <dbReference type="Pfam" id="PF02687"/>
    </source>
</evidence>
<reference evidence="9 10" key="1">
    <citation type="submission" date="2013-12" db="EMBL/GenBank/DDBJ databases">
        <authorList>
            <consortium name="DOE Joint Genome Institute"/>
            <person name="Eisen J."/>
            <person name="Huntemann M."/>
            <person name="Han J."/>
            <person name="Chen A."/>
            <person name="Kyrpides N."/>
            <person name="Mavromatis K."/>
            <person name="Markowitz V."/>
            <person name="Palaniappan K."/>
            <person name="Ivanova N."/>
            <person name="Schaumberg A."/>
            <person name="Pati A."/>
            <person name="Liolios K."/>
            <person name="Nordberg H.P."/>
            <person name="Cantor M.N."/>
            <person name="Hua S.X."/>
            <person name="Woyke T."/>
        </authorList>
    </citation>
    <scope>NUCLEOTIDE SEQUENCE [LARGE SCALE GENOMIC DNA]</scope>
    <source>
        <strain evidence="10">DSM 19437</strain>
    </source>
</reference>
<dbReference type="PANTHER" id="PTHR30572:SF18">
    <property type="entry name" value="ABC-TYPE MACROLIDE FAMILY EXPORT SYSTEM PERMEASE COMPONENT 2"/>
    <property type="match status" value="1"/>
</dbReference>
<keyword evidence="2" id="KW-1003">Cell membrane</keyword>
<dbReference type="STRING" id="929713.NIASO_07500"/>
<dbReference type="InterPro" id="IPR003838">
    <property type="entry name" value="ABC3_permease_C"/>
</dbReference>
<keyword evidence="3 6" id="KW-0812">Transmembrane</keyword>
<evidence type="ECO:0000256" key="6">
    <source>
        <dbReference type="SAM" id="Phobius"/>
    </source>
</evidence>
<dbReference type="PANTHER" id="PTHR30572">
    <property type="entry name" value="MEMBRANE COMPONENT OF TRANSPORTER-RELATED"/>
    <property type="match status" value="1"/>
</dbReference>
<sequence>MIKNYFKTAFRNLWKSRGFTAINILGLAIGMAAAMLILLWIGNEWSMDRFHAKGDRIYWMYNRDRVAGEAWAWGNTSTPLAPALKKDYPEVEDATRAIDVGFLFTVGDKKMNVQGLAVDSGFLSMFSFPLLQGDVRQSLTSVYDIVITEKLAKKLFGKENALGKTIRIDSVNNCTVTGVLKDLPPNTQFDFEYLLPWAYPKKLGFFNDNWGNNWPRTFVLLKPNSSQKAFDAKVRTITIDHTKNDGNPSTTEVFTQPLPRAYLYGKSDNGKLVSGQIQTVILFGIIAAFILLIACINFMNLSTARSEKRAREVGIRKVAGAERKTLVLQFLTESVLLSFIAFIIALLLVQISLGWFNQLTNKQLFIQYRSGLFWLSALAFVVFTGVLAGSYPAFYLSSFNPVKVLKGAFKKVKALVAPRKILVVTQFTFAIFLIIATIIIVKQLEHGLNRDRGYDQNNLIYIRTQGDINKHYAAIKNELLGSGAVTMLTKSANAITQRNSDSWGFRWNGSTKDDEKIDFVRLGTDADFTKVMDIKLMAGRDIDVYQYPTDTNAVLLNETAVKMMRLKDPVGTIIREVGDTSNAYIKVVGVIKDFILESPFSKKVSPMMVYGPNKNYEQVIHLKLNPANTTADNLRSIEKIFKKYNPQYPFESTFVDADYSKKFTDVQRQKKLAELFAGLTIFISCLGLFALAAYMAENRVKEIGVRKVLGASVLGISTLLSKDFLKLVLVAFLIAAPLAYWLMNKWLAGYSYRISIQWWVFALAGALSVFIALATVSFQAIKAAIANPVKALRSE</sequence>
<feature type="transmembrane region" description="Helical" evidence="6">
    <location>
        <begin position="326"/>
        <end position="351"/>
    </location>
</feature>
<feature type="domain" description="MacB-like periplasmic core" evidence="8">
    <location>
        <begin position="429"/>
        <end position="632"/>
    </location>
</feature>
<dbReference type="OrthoDB" id="5933722at2"/>
<dbReference type="GO" id="GO:0005886">
    <property type="term" value="C:plasma membrane"/>
    <property type="evidence" value="ECO:0007669"/>
    <property type="project" value="UniProtKB-SubCell"/>
</dbReference>
<evidence type="ECO:0000313" key="10">
    <source>
        <dbReference type="Proteomes" id="UP000003586"/>
    </source>
</evidence>
<feature type="transmembrane region" description="Helical" evidence="6">
    <location>
        <begin position="758"/>
        <end position="781"/>
    </location>
</feature>
<dbReference type="eggNOG" id="COG0577">
    <property type="taxonomic scope" value="Bacteria"/>
</dbReference>
<organism evidence="9 10">
    <name type="scientific">Niabella soli DSM 19437</name>
    <dbReference type="NCBI Taxonomy" id="929713"/>
    <lineage>
        <taxon>Bacteria</taxon>
        <taxon>Pseudomonadati</taxon>
        <taxon>Bacteroidota</taxon>
        <taxon>Chitinophagia</taxon>
        <taxon>Chitinophagales</taxon>
        <taxon>Chitinophagaceae</taxon>
        <taxon>Niabella</taxon>
    </lineage>
</organism>
<evidence type="ECO:0000313" key="9">
    <source>
        <dbReference type="EMBL" id="AHF15042.1"/>
    </source>
</evidence>
<dbReference type="Proteomes" id="UP000003586">
    <property type="component" value="Chromosome"/>
</dbReference>
<dbReference type="HOGENOM" id="CLU_008713_1_0_10"/>
<dbReference type="EMBL" id="CP007035">
    <property type="protein sequence ID" value="AHF15042.1"/>
    <property type="molecule type" value="Genomic_DNA"/>
</dbReference>
<feature type="transmembrane region" description="Helical" evidence="6">
    <location>
        <begin position="421"/>
        <end position="441"/>
    </location>
</feature>
<dbReference type="AlphaFoldDB" id="W0EW74"/>
<dbReference type="Pfam" id="PF12704">
    <property type="entry name" value="MacB_PCD"/>
    <property type="match status" value="2"/>
</dbReference>
<evidence type="ECO:0000256" key="1">
    <source>
        <dbReference type="ARBA" id="ARBA00004651"/>
    </source>
</evidence>
<dbReference type="GO" id="GO:0022857">
    <property type="term" value="F:transmembrane transporter activity"/>
    <property type="evidence" value="ECO:0007669"/>
    <property type="project" value="TreeGrafter"/>
</dbReference>
<evidence type="ECO:0000256" key="4">
    <source>
        <dbReference type="ARBA" id="ARBA00022989"/>
    </source>
</evidence>
<feature type="transmembrane region" description="Helical" evidence="6">
    <location>
        <begin position="675"/>
        <end position="696"/>
    </location>
</feature>
<keyword evidence="5 6" id="KW-0472">Membrane</keyword>
<keyword evidence="4 6" id="KW-1133">Transmembrane helix</keyword>
<feature type="domain" description="MacB-like periplasmic core" evidence="8">
    <location>
        <begin position="20"/>
        <end position="236"/>
    </location>
</feature>
<evidence type="ECO:0000256" key="2">
    <source>
        <dbReference type="ARBA" id="ARBA00022475"/>
    </source>
</evidence>
<accession>W0EW74</accession>
<gene>
    <name evidence="9" type="ORF">NIASO_07500</name>
</gene>
<feature type="transmembrane region" description="Helical" evidence="6">
    <location>
        <begin position="371"/>
        <end position="396"/>
    </location>
</feature>
<feature type="transmembrane region" description="Helical" evidence="6">
    <location>
        <begin position="21"/>
        <end position="41"/>
    </location>
</feature>
<evidence type="ECO:0000256" key="5">
    <source>
        <dbReference type="ARBA" id="ARBA00023136"/>
    </source>
</evidence>
<dbReference type="InterPro" id="IPR025857">
    <property type="entry name" value="MacB_PCD"/>
</dbReference>
<evidence type="ECO:0000259" key="8">
    <source>
        <dbReference type="Pfam" id="PF12704"/>
    </source>
</evidence>
<feature type="domain" description="ABC3 transporter permease C-terminal" evidence="7">
    <location>
        <begin position="285"/>
        <end position="401"/>
    </location>
</feature>
<feature type="domain" description="ABC3 transporter permease C-terminal" evidence="7">
    <location>
        <begin position="675"/>
        <end position="788"/>
    </location>
</feature>
<comment type="subcellular location">
    <subcellularLocation>
        <location evidence="1">Cell membrane</location>
        <topology evidence="1">Multi-pass membrane protein</topology>
    </subcellularLocation>
</comment>
<evidence type="ECO:0000256" key="3">
    <source>
        <dbReference type="ARBA" id="ARBA00022692"/>
    </source>
</evidence>
<name>W0EW74_9BACT</name>
<proteinExistence type="predicted"/>
<feature type="transmembrane region" description="Helical" evidence="6">
    <location>
        <begin position="280"/>
        <end position="301"/>
    </location>
</feature>
<dbReference type="RefSeq" id="WP_008584908.1">
    <property type="nucleotide sequence ID" value="NZ_CP007035.1"/>
</dbReference>